<evidence type="ECO:0000256" key="9">
    <source>
        <dbReference type="ARBA" id="ARBA00035120"/>
    </source>
</evidence>
<dbReference type="OrthoDB" id="9815830at2"/>
<evidence type="ECO:0000256" key="4">
    <source>
        <dbReference type="ARBA" id="ARBA00022692"/>
    </source>
</evidence>
<feature type="binding site" evidence="11">
    <location>
        <position position="70"/>
    </location>
    <ligand>
        <name>Na(+)</name>
        <dbReference type="ChEBI" id="CHEBI:29101"/>
        <note>structural</note>
    </ligand>
</feature>
<comment type="function">
    <text evidence="11">Fluoride-specific ion channel. Important for reducing fluoride concentration in the cell, thus reducing its toxicity.</text>
</comment>
<keyword evidence="7 11" id="KW-0472">Membrane</keyword>
<dbReference type="GO" id="GO:0046872">
    <property type="term" value="F:metal ion binding"/>
    <property type="evidence" value="ECO:0007669"/>
    <property type="project" value="UniProtKB-KW"/>
</dbReference>
<organism evidence="12 13">
    <name type="scientific">Thalassoglobus neptunius</name>
    <dbReference type="NCBI Taxonomy" id="1938619"/>
    <lineage>
        <taxon>Bacteria</taxon>
        <taxon>Pseudomonadati</taxon>
        <taxon>Planctomycetota</taxon>
        <taxon>Planctomycetia</taxon>
        <taxon>Planctomycetales</taxon>
        <taxon>Planctomycetaceae</taxon>
        <taxon>Thalassoglobus</taxon>
    </lineage>
</organism>
<comment type="caution">
    <text evidence="12">The sequence shown here is derived from an EMBL/GenBank/DDBJ whole genome shotgun (WGS) entry which is preliminary data.</text>
</comment>
<dbReference type="GO" id="GO:0005886">
    <property type="term" value="C:plasma membrane"/>
    <property type="evidence" value="ECO:0007669"/>
    <property type="project" value="UniProtKB-SubCell"/>
</dbReference>
<dbReference type="Pfam" id="PF02537">
    <property type="entry name" value="CRCB"/>
    <property type="match status" value="1"/>
</dbReference>
<sequence length="127" mass="13562">MQWLAVALGGGLGAMLRFALSQWVVRRFPVGTLVVNVLGCFLIGLLISLAVKTKWPGPTMQCFLIGGFLGSLTTFSTFAYQTFELTAEESLSWGMLNLFSNLILGLGLVWLGIATGETIAAALETSS</sequence>
<dbReference type="Proteomes" id="UP000317243">
    <property type="component" value="Unassembled WGS sequence"/>
</dbReference>
<evidence type="ECO:0000256" key="8">
    <source>
        <dbReference type="ARBA" id="ARBA00023303"/>
    </source>
</evidence>
<feature type="binding site" evidence="11">
    <location>
        <position position="73"/>
    </location>
    <ligand>
        <name>Na(+)</name>
        <dbReference type="ChEBI" id="CHEBI:29101"/>
        <note>structural</note>
    </ligand>
</feature>
<comment type="subcellular location">
    <subcellularLocation>
        <location evidence="1 11">Cell membrane</location>
        <topology evidence="1 11">Multi-pass membrane protein</topology>
    </subcellularLocation>
</comment>
<feature type="transmembrane region" description="Helical" evidence="11">
    <location>
        <begin position="31"/>
        <end position="51"/>
    </location>
</feature>
<evidence type="ECO:0000256" key="11">
    <source>
        <dbReference type="HAMAP-Rule" id="MF_00454"/>
    </source>
</evidence>
<feature type="transmembrane region" description="Helical" evidence="11">
    <location>
        <begin position="103"/>
        <end position="123"/>
    </location>
</feature>
<evidence type="ECO:0000256" key="10">
    <source>
        <dbReference type="ARBA" id="ARBA00035585"/>
    </source>
</evidence>
<keyword evidence="2 11" id="KW-1003">Cell membrane</keyword>
<dbReference type="GO" id="GO:0062054">
    <property type="term" value="F:fluoride channel activity"/>
    <property type="evidence" value="ECO:0007669"/>
    <property type="project" value="UniProtKB-UniRule"/>
</dbReference>
<dbReference type="PANTHER" id="PTHR28259:SF1">
    <property type="entry name" value="FLUORIDE EXPORT PROTEIN 1-RELATED"/>
    <property type="match status" value="1"/>
</dbReference>
<keyword evidence="5 11" id="KW-1133">Transmembrane helix</keyword>
<evidence type="ECO:0000313" key="13">
    <source>
        <dbReference type="Proteomes" id="UP000317243"/>
    </source>
</evidence>
<evidence type="ECO:0000256" key="3">
    <source>
        <dbReference type="ARBA" id="ARBA00022519"/>
    </source>
</evidence>
<dbReference type="GO" id="GO:0140114">
    <property type="term" value="P:cellular detoxification of fluoride"/>
    <property type="evidence" value="ECO:0007669"/>
    <property type="project" value="UniProtKB-UniRule"/>
</dbReference>
<evidence type="ECO:0000256" key="7">
    <source>
        <dbReference type="ARBA" id="ARBA00023136"/>
    </source>
</evidence>
<dbReference type="NCBIfam" id="TIGR00494">
    <property type="entry name" value="crcB"/>
    <property type="match status" value="1"/>
</dbReference>
<evidence type="ECO:0000256" key="6">
    <source>
        <dbReference type="ARBA" id="ARBA00023065"/>
    </source>
</evidence>
<evidence type="ECO:0000256" key="2">
    <source>
        <dbReference type="ARBA" id="ARBA00022475"/>
    </source>
</evidence>
<keyword evidence="6 11" id="KW-0406">Ion transport</keyword>
<comment type="catalytic activity">
    <reaction evidence="10">
        <text>fluoride(in) = fluoride(out)</text>
        <dbReference type="Rhea" id="RHEA:76159"/>
        <dbReference type="ChEBI" id="CHEBI:17051"/>
    </reaction>
    <physiologicalReaction direction="left-to-right" evidence="10">
        <dbReference type="Rhea" id="RHEA:76160"/>
    </physiologicalReaction>
</comment>
<gene>
    <name evidence="11 12" type="primary">crcB</name>
    <name evidence="11" type="synonym">fluC</name>
    <name evidence="12" type="ORF">KOR42_18290</name>
</gene>
<keyword evidence="4 11" id="KW-0812">Transmembrane</keyword>
<evidence type="ECO:0000256" key="5">
    <source>
        <dbReference type="ARBA" id="ARBA00022989"/>
    </source>
</evidence>
<keyword evidence="11" id="KW-0479">Metal-binding</keyword>
<dbReference type="InterPro" id="IPR003691">
    <property type="entry name" value="FluC"/>
</dbReference>
<feature type="transmembrane region" description="Helical" evidence="11">
    <location>
        <begin position="63"/>
        <end position="83"/>
    </location>
</feature>
<comment type="similarity">
    <text evidence="9 11">Belongs to the fluoride channel Fluc/FEX (TC 1.A.43) family.</text>
</comment>
<accession>A0A5C5X6A9</accession>
<keyword evidence="13" id="KW-1185">Reference proteome</keyword>
<dbReference type="EMBL" id="SIHI01000001">
    <property type="protein sequence ID" value="TWT58454.1"/>
    <property type="molecule type" value="Genomic_DNA"/>
</dbReference>
<keyword evidence="11" id="KW-0915">Sodium</keyword>
<evidence type="ECO:0000256" key="1">
    <source>
        <dbReference type="ARBA" id="ARBA00004651"/>
    </source>
</evidence>
<evidence type="ECO:0000313" key="12">
    <source>
        <dbReference type="EMBL" id="TWT58454.1"/>
    </source>
</evidence>
<reference evidence="12 13" key="1">
    <citation type="submission" date="2019-02" db="EMBL/GenBank/DDBJ databases">
        <title>Deep-cultivation of Planctomycetes and their phenomic and genomic characterization uncovers novel biology.</title>
        <authorList>
            <person name="Wiegand S."/>
            <person name="Jogler M."/>
            <person name="Boedeker C."/>
            <person name="Pinto D."/>
            <person name="Vollmers J."/>
            <person name="Rivas-Marin E."/>
            <person name="Kohn T."/>
            <person name="Peeters S.H."/>
            <person name="Heuer A."/>
            <person name="Rast P."/>
            <person name="Oberbeckmann S."/>
            <person name="Bunk B."/>
            <person name="Jeske O."/>
            <person name="Meyerdierks A."/>
            <person name="Storesund J.E."/>
            <person name="Kallscheuer N."/>
            <person name="Luecker S."/>
            <person name="Lage O.M."/>
            <person name="Pohl T."/>
            <person name="Merkel B.J."/>
            <person name="Hornburger P."/>
            <person name="Mueller R.-W."/>
            <person name="Bruemmer F."/>
            <person name="Labrenz M."/>
            <person name="Spormann A.M."/>
            <person name="Op Den Camp H."/>
            <person name="Overmann J."/>
            <person name="Amann R."/>
            <person name="Jetten M.S.M."/>
            <person name="Mascher T."/>
            <person name="Medema M.H."/>
            <person name="Devos D.P."/>
            <person name="Kaster A.-K."/>
            <person name="Ovreas L."/>
            <person name="Rohde M."/>
            <person name="Galperin M.Y."/>
            <person name="Jogler C."/>
        </authorList>
    </citation>
    <scope>NUCLEOTIDE SEQUENCE [LARGE SCALE GENOMIC DNA]</scope>
    <source>
        <strain evidence="12 13">KOR42</strain>
    </source>
</reference>
<keyword evidence="8 11" id="KW-0407">Ion channel</keyword>
<proteinExistence type="inferred from homology"/>
<dbReference type="AlphaFoldDB" id="A0A5C5X6A9"/>
<dbReference type="HAMAP" id="MF_00454">
    <property type="entry name" value="FluC"/>
    <property type="match status" value="1"/>
</dbReference>
<keyword evidence="11" id="KW-0813">Transport</keyword>
<dbReference type="RefSeq" id="WP_146508860.1">
    <property type="nucleotide sequence ID" value="NZ_SIHI01000001.1"/>
</dbReference>
<keyword evidence="3" id="KW-0997">Cell inner membrane</keyword>
<name>A0A5C5X6A9_9PLAN</name>
<comment type="activity regulation">
    <text evidence="11">Na(+) is not transported, but it plays an essential structural role and its presence is essential for fluoride channel function.</text>
</comment>
<protein>
    <recommendedName>
        <fullName evidence="11">Fluoride-specific ion channel FluC</fullName>
    </recommendedName>
</protein>
<dbReference type="PANTHER" id="PTHR28259">
    <property type="entry name" value="FLUORIDE EXPORT PROTEIN 1-RELATED"/>
    <property type="match status" value="1"/>
</dbReference>